<protein>
    <submittedName>
        <fullName evidence="2">Uncharacterized protein</fullName>
    </submittedName>
</protein>
<dbReference type="InterPro" id="IPR027886">
    <property type="entry name" value="SPMIP4"/>
</dbReference>
<sequence>MTTSLLPALPRVWPEQKKRPVFDKLHSFYYTGLPVNQYYDLTLLKKSNIRSNDELVPRPTQADMSKLQINKEFPAEHPYSSHMSRFAVFPNFANSRDDYKTGEAAQQAAPSTPSDAREPILHQSRPSVERYAIKDSVVGGSDRWERQELPLGTEKQPLKWPGDTFFQQRKTPTSGQQQFYPIPPKAVLPNHPTRSLDHTLNPKTANALRNIERAQWQTTYNRNFTGYGPANALRLDNFDQKLEKEQRTGIEDHGL</sequence>
<feature type="non-terminal residue" evidence="2">
    <location>
        <position position="255"/>
    </location>
</feature>
<feature type="region of interest" description="Disordered" evidence="1">
    <location>
        <begin position="100"/>
        <end position="123"/>
    </location>
</feature>
<proteinExistence type="predicted"/>
<evidence type="ECO:0000256" key="1">
    <source>
        <dbReference type="SAM" id="MobiDB-lite"/>
    </source>
</evidence>
<evidence type="ECO:0000313" key="2">
    <source>
        <dbReference type="EMBL" id="PIK49977.1"/>
    </source>
</evidence>
<keyword evidence="3" id="KW-1185">Reference proteome</keyword>
<dbReference type="Proteomes" id="UP000230750">
    <property type="component" value="Unassembled WGS sequence"/>
</dbReference>
<name>A0A2G8KPS9_STIJA</name>
<dbReference type="OrthoDB" id="10040207at2759"/>
<dbReference type="EMBL" id="MRZV01000440">
    <property type="protein sequence ID" value="PIK49977.1"/>
    <property type="molecule type" value="Genomic_DNA"/>
</dbReference>
<dbReference type="AlphaFoldDB" id="A0A2G8KPS9"/>
<dbReference type="Pfam" id="PF15093">
    <property type="entry name" value="SPMIP4-like"/>
    <property type="match status" value="1"/>
</dbReference>
<organism evidence="2 3">
    <name type="scientific">Stichopus japonicus</name>
    <name type="common">Sea cucumber</name>
    <dbReference type="NCBI Taxonomy" id="307972"/>
    <lineage>
        <taxon>Eukaryota</taxon>
        <taxon>Metazoa</taxon>
        <taxon>Echinodermata</taxon>
        <taxon>Eleutherozoa</taxon>
        <taxon>Echinozoa</taxon>
        <taxon>Holothuroidea</taxon>
        <taxon>Aspidochirotacea</taxon>
        <taxon>Aspidochirotida</taxon>
        <taxon>Stichopodidae</taxon>
        <taxon>Apostichopus</taxon>
    </lineage>
</organism>
<dbReference type="GO" id="GO:0005813">
    <property type="term" value="C:centrosome"/>
    <property type="evidence" value="ECO:0007669"/>
    <property type="project" value="TreeGrafter"/>
</dbReference>
<dbReference type="PANTHER" id="PTHR31393:SF2">
    <property type="entry name" value="CHROMOSOME 7 OPEN READING FRAME 31"/>
    <property type="match status" value="1"/>
</dbReference>
<reference evidence="2 3" key="1">
    <citation type="journal article" date="2017" name="PLoS Biol.">
        <title>The sea cucumber genome provides insights into morphological evolution and visceral regeneration.</title>
        <authorList>
            <person name="Zhang X."/>
            <person name="Sun L."/>
            <person name="Yuan J."/>
            <person name="Sun Y."/>
            <person name="Gao Y."/>
            <person name="Zhang L."/>
            <person name="Li S."/>
            <person name="Dai H."/>
            <person name="Hamel J.F."/>
            <person name="Liu C."/>
            <person name="Yu Y."/>
            <person name="Liu S."/>
            <person name="Lin W."/>
            <person name="Guo K."/>
            <person name="Jin S."/>
            <person name="Xu P."/>
            <person name="Storey K.B."/>
            <person name="Huan P."/>
            <person name="Zhang T."/>
            <person name="Zhou Y."/>
            <person name="Zhang J."/>
            <person name="Lin C."/>
            <person name="Li X."/>
            <person name="Xing L."/>
            <person name="Huo D."/>
            <person name="Sun M."/>
            <person name="Wang L."/>
            <person name="Mercier A."/>
            <person name="Li F."/>
            <person name="Yang H."/>
            <person name="Xiang J."/>
        </authorList>
    </citation>
    <scope>NUCLEOTIDE SEQUENCE [LARGE SCALE GENOMIC DNA]</scope>
    <source>
        <strain evidence="2">Shaxun</strain>
        <tissue evidence="2">Muscle</tissue>
    </source>
</reference>
<dbReference type="PANTHER" id="PTHR31393">
    <property type="entry name" value="C5ORF31"/>
    <property type="match status" value="1"/>
</dbReference>
<accession>A0A2G8KPS9</accession>
<evidence type="ECO:0000313" key="3">
    <source>
        <dbReference type="Proteomes" id="UP000230750"/>
    </source>
</evidence>
<gene>
    <name evidence="2" type="ORF">BSL78_13185</name>
</gene>
<comment type="caution">
    <text evidence="2">The sequence shown here is derived from an EMBL/GenBank/DDBJ whole genome shotgun (WGS) entry which is preliminary data.</text>
</comment>